<gene>
    <name evidence="2" type="ORF">B0H16DRAFT_202676</name>
</gene>
<sequence length="591" mass="65943">MRLMHKPTSWNAYVFHEDRLFIPIDLVPMVASNGSYSSVVRAVASGVQSKLELTLKCRPLTSACQPISDSFLCLAPGRPRFPSQITQTLNIRTTAKLKLLNRTQATAVRVCASYISRCLLAPPCAVPHTSRYDRATRCGCWRPRTYSLGMCSAAPRLHVPVPARARPRPPLPASIFIQKKNPRSTHAAHPPRVSIAPVIVLPRHPVDASTHAAALIRSRRVPLVYALPYTVYGRELGDLYVQRARAARADPYSRSHRIRDGLAGREEGEGPPSNPVCAVRFFIRADAVRLWAAAARMRVQSSSCRRRVYDDSRPPLHPHTWTTRSPARRGPLMQTMWHKYCTSSPFHQRFNVLVYLGSLPSSLYRHPGAKESGRRTFRAPAHRPRPPCPRTRPLPPSTSPVSPAYPTPPRARQSPHRPPPTRPLTPARHYRPYPSTHPTHPVCPSRADRRRQHLPLAACAETRSHDREGGEGRDDGRLAVLMLVRVPPTAVFHPPMFSTSRHPRTRCPRPRTSCPTPHATRTSTPRALPAPTSHRMSAPLRLTAILCSSLPSRLAQISPRLPLRMSDIGNRPNLTPCRSPVSLAHQPSHLP</sequence>
<feature type="region of interest" description="Disordered" evidence="1">
    <location>
        <begin position="569"/>
        <end position="591"/>
    </location>
</feature>
<reference evidence="2" key="1">
    <citation type="submission" date="2023-03" db="EMBL/GenBank/DDBJ databases">
        <title>Massive genome expansion in bonnet fungi (Mycena s.s.) driven by repeated elements and novel gene families across ecological guilds.</title>
        <authorList>
            <consortium name="Lawrence Berkeley National Laboratory"/>
            <person name="Harder C.B."/>
            <person name="Miyauchi S."/>
            <person name="Viragh M."/>
            <person name="Kuo A."/>
            <person name="Thoen E."/>
            <person name="Andreopoulos B."/>
            <person name="Lu D."/>
            <person name="Skrede I."/>
            <person name="Drula E."/>
            <person name="Henrissat B."/>
            <person name="Morin E."/>
            <person name="Kohler A."/>
            <person name="Barry K."/>
            <person name="LaButti K."/>
            <person name="Morin E."/>
            <person name="Salamov A."/>
            <person name="Lipzen A."/>
            <person name="Mereny Z."/>
            <person name="Hegedus B."/>
            <person name="Baldrian P."/>
            <person name="Stursova M."/>
            <person name="Weitz H."/>
            <person name="Taylor A."/>
            <person name="Grigoriev I.V."/>
            <person name="Nagy L.G."/>
            <person name="Martin F."/>
            <person name="Kauserud H."/>
        </authorList>
    </citation>
    <scope>NUCLEOTIDE SEQUENCE</scope>
    <source>
        <strain evidence="2">CBHHK182m</strain>
    </source>
</reference>
<dbReference type="EMBL" id="JARKIB010000152">
    <property type="protein sequence ID" value="KAJ7731525.1"/>
    <property type="molecule type" value="Genomic_DNA"/>
</dbReference>
<dbReference type="AlphaFoldDB" id="A0AAD7MUP8"/>
<evidence type="ECO:0000256" key="1">
    <source>
        <dbReference type="SAM" id="MobiDB-lite"/>
    </source>
</evidence>
<feature type="region of interest" description="Disordered" evidence="1">
    <location>
        <begin position="364"/>
        <end position="446"/>
    </location>
</feature>
<feature type="region of interest" description="Disordered" evidence="1">
    <location>
        <begin position="494"/>
        <end position="534"/>
    </location>
</feature>
<organism evidence="2 3">
    <name type="scientific">Mycena metata</name>
    <dbReference type="NCBI Taxonomy" id="1033252"/>
    <lineage>
        <taxon>Eukaryota</taxon>
        <taxon>Fungi</taxon>
        <taxon>Dikarya</taxon>
        <taxon>Basidiomycota</taxon>
        <taxon>Agaricomycotina</taxon>
        <taxon>Agaricomycetes</taxon>
        <taxon>Agaricomycetidae</taxon>
        <taxon>Agaricales</taxon>
        <taxon>Marasmiineae</taxon>
        <taxon>Mycenaceae</taxon>
        <taxon>Mycena</taxon>
    </lineage>
</organism>
<keyword evidence="3" id="KW-1185">Reference proteome</keyword>
<dbReference type="Proteomes" id="UP001215598">
    <property type="component" value="Unassembled WGS sequence"/>
</dbReference>
<evidence type="ECO:0000313" key="2">
    <source>
        <dbReference type="EMBL" id="KAJ7731525.1"/>
    </source>
</evidence>
<name>A0AAD7MUP8_9AGAR</name>
<feature type="compositionally biased region" description="Basic residues" evidence="1">
    <location>
        <begin position="375"/>
        <end position="385"/>
    </location>
</feature>
<comment type="caution">
    <text evidence="2">The sequence shown here is derived from an EMBL/GenBank/DDBJ whole genome shotgun (WGS) entry which is preliminary data.</text>
</comment>
<protein>
    <submittedName>
        <fullName evidence="2">Uncharacterized protein</fullName>
    </submittedName>
</protein>
<accession>A0AAD7MUP8</accession>
<feature type="compositionally biased region" description="Pro residues" evidence="1">
    <location>
        <begin position="386"/>
        <end position="409"/>
    </location>
</feature>
<proteinExistence type="predicted"/>
<evidence type="ECO:0000313" key="3">
    <source>
        <dbReference type="Proteomes" id="UP001215598"/>
    </source>
</evidence>